<evidence type="ECO:0000313" key="5">
    <source>
        <dbReference type="Proteomes" id="UP001196509"/>
    </source>
</evidence>
<dbReference type="GO" id="GO:0046872">
    <property type="term" value="F:metal ion binding"/>
    <property type="evidence" value="ECO:0007669"/>
    <property type="project" value="UniProtKB-KW"/>
</dbReference>
<reference evidence="4" key="1">
    <citation type="submission" date="2021-08" db="EMBL/GenBank/DDBJ databases">
        <title>Hoeflea bacterium WL0058 sp. nov., isolated from the sediment.</title>
        <authorList>
            <person name="Wang L."/>
            <person name="Zhang D."/>
        </authorList>
    </citation>
    <scope>NUCLEOTIDE SEQUENCE</scope>
    <source>
        <strain evidence="4">WL0058</strain>
    </source>
</reference>
<dbReference type="RefSeq" id="WP_220229073.1">
    <property type="nucleotide sequence ID" value="NZ_JAICBX010000002.1"/>
</dbReference>
<gene>
    <name evidence="4" type="ORF">K1W69_14750</name>
</gene>
<dbReference type="InterPro" id="IPR011234">
    <property type="entry name" value="Fumarylacetoacetase-like_C"/>
</dbReference>
<evidence type="ECO:0000259" key="3">
    <source>
        <dbReference type="Pfam" id="PF01557"/>
    </source>
</evidence>
<protein>
    <submittedName>
        <fullName evidence="4">Fumarylacetoacetate hydrolase family protein</fullName>
    </submittedName>
</protein>
<dbReference type="SUPFAM" id="SSF56529">
    <property type="entry name" value="FAH"/>
    <property type="match status" value="1"/>
</dbReference>
<organism evidence="4 5">
    <name type="scientific">Flavimaribacter sediminis</name>
    <dbReference type="NCBI Taxonomy" id="2865987"/>
    <lineage>
        <taxon>Bacteria</taxon>
        <taxon>Pseudomonadati</taxon>
        <taxon>Pseudomonadota</taxon>
        <taxon>Alphaproteobacteria</taxon>
        <taxon>Hyphomicrobiales</taxon>
        <taxon>Rhizobiaceae</taxon>
        <taxon>Flavimaribacter</taxon>
    </lineage>
</organism>
<proteinExistence type="inferred from homology"/>
<dbReference type="PANTHER" id="PTHR42796">
    <property type="entry name" value="FUMARYLACETOACETATE HYDROLASE DOMAIN-CONTAINING PROTEIN 2A-RELATED"/>
    <property type="match status" value="1"/>
</dbReference>
<dbReference type="EMBL" id="JAICBX010000002">
    <property type="protein sequence ID" value="MBW8638454.1"/>
    <property type="molecule type" value="Genomic_DNA"/>
</dbReference>
<dbReference type="AlphaFoldDB" id="A0AAE3D138"/>
<dbReference type="InterPro" id="IPR051121">
    <property type="entry name" value="FAH"/>
</dbReference>
<dbReference type="Proteomes" id="UP001196509">
    <property type="component" value="Unassembled WGS sequence"/>
</dbReference>
<keyword evidence="5" id="KW-1185">Reference proteome</keyword>
<dbReference type="Pfam" id="PF01557">
    <property type="entry name" value="FAA_hydrolase"/>
    <property type="match status" value="1"/>
</dbReference>
<comment type="caution">
    <text evidence="4">The sequence shown here is derived from an EMBL/GenBank/DDBJ whole genome shotgun (WGS) entry which is preliminary data.</text>
</comment>
<evidence type="ECO:0000313" key="4">
    <source>
        <dbReference type="EMBL" id="MBW8638454.1"/>
    </source>
</evidence>
<dbReference type="Gene3D" id="3.90.850.10">
    <property type="entry name" value="Fumarylacetoacetase-like, C-terminal domain"/>
    <property type="match status" value="1"/>
</dbReference>
<comment type="similarity">
    <text evidence="1">Belongs to the FAH family.</text>
</comment>
<dbReference type="PANTHER" id="PTHR42796:SF4">
    <property type="entry name" value="FUMARYLACETOACETATE HYDROLASE DOMAIN-CONTAINING PROTEIN 2A"/>
    <property type="match status" value="1"/>
</dbReference>
<evidence type="ECO:0000256" key="2">
    <source>
        <dbReference type="ARBA" id="ARBA00022723"/>
    </source>
</evidence>
<keyword evidence="4" id="KW-0378">Hydrolase</keyword>
<accession>A0AAE3D138</accession>
<name>A0AAE3D138_9HYPH</name>
<evidence type="ECO:0000256" key="1">
    <source>
        <dbReference type="ARBA" id="ARBA00010211"/>
    </source>
</evidence>
<dbReference type="InterPro" id="IPR036663">
    <property type="entry name" value="Fumarylacetoacetase_C_sf"/>
</dbReference>
<sequence length="309" mass="33152">MAGYRLVTYFNNEHHRKAGVLSGDTIYAASDLLGGDPDVLDILRDWESSQSAIEAVLGEAGSGAPPAGRLALSDVTLETPVQYPANFFCAGANYWDHLKEMAEFVKKMTGSAPSMEKAPEPWFFVKTTAGTLVGDGANVPIPSFSSQLDWEAELGVVIGRPVRNIPEADALSAIAGYVIINDLSARDLMRREGSPFVYDWIGQKCFDGAAPCGPWLTPAKFVPDPENLEITLKVNGVTRQHSNTGQMVHSLAEQIAYLSRHVTLNPGDLIATGTPAGVGMPKGEFLQPGDEVEIAISELGVLRHTMIAA</sequence>
<keyword evidence="2" id="KW-0479">Metal-binding</keyword>
<dbReference type="GO" id="GO:0044281">
    <property type="term" value="P:small molecule metabolic process"/>
    <property type="evidence" value="ECO:0007669"/>
    <property type="project" value="UniProtKB-ARBA"/>
</dbReference>
<dbReference type="GO" id="GO:0016787">
    <property type="term" value="F:hydrolase activity"/>
    <property type="evidence" value="ECO:0007669"/>
    <property type="project" value="UniProtKB-KW"/>
</dbReference>
<feature type="domain" description="Fumarylacetoacetase-like C-terminal" evidence="3">
    <location>
        <begin position="87"/>
        <end position="305"/>
    </location>
</feature>